<dbReference type="Proteomes" id="UP001162501">
    <property type="component" value="Chromosome 13"/>
</dbReference>
<accession>A0ACB0DZV4</accession>
<evidence type="ECO:0000313" key="1">
    <source>
        <dbReference type="EMBL" id="CAI9693734.1"/>
    </source>
</evidence>
<name>A0ACB0DZV4_RANTA</name>
<evidence type="ECO:0000313" key="2">
    <source>
        <dbReference type="Proteomes" id="UP001162501"/>
    </source>
</evidence>
<organism evidence="1 2">
    <name type="scientific">Rangifer tarandus platyrhynchus</name>
    <name type="common">Svalbard reindeer</name>
    <dbReference type="NCBI Taxonomy" id="3082113"/>
    <lineage>
        <taxon>Eukaryota</taxon>
        <taxon>Metazoa</taxon>
        <taxon>Chordata</taxon>
        <taxon>Craniata</taxon>
        <taxon>Vertebrata</taxon>
        <taxon>Euteleostomi</taxon>
        <taxon>Mammalia</taxon>
        <taxon>Eutheria</taxon>
        <taxon>Laurasiatheria</taxon>
        <taxon>Artiodactyla</taxon>
        <taxon>Ruminantia</taxon>
        <taxon>Pecora</taxon>
        <taxon>Cervidae</taxon>
        <taxon>Odocoileinae</taxon>
        <taxon>Rangifer</taxon>
    </lineage>
</organism>
<gene>
    <name evidence="1" type="ORF">MRATA1EN3_LOCUS4947</name>
</gene>
<dbReference type="EMBL" id="OX596097">
    <property type="protein sequence ID" value="CAI9693734.1"/>
    <property type="molecule type" value="Genomic_DNA"/>
</dbReference>
<protein>
    <submittedName>
        <fullName evidence="1">Uncharacterized protein</fullName>
    </submittedName>
</protein>
<sequence length="81" mass="8420">MAAGRLRRLEDVRLSKRQSWFRPIDGREGRTAAEAHPPPAARAPTGPSNLSARRSPSPGEMRGPGGGARATAAPGPARSGP</sequence>
<reference evidence="1" key="1">
    <citation type="submission" date="2023-05" db="EMBL/GenBank/DDBJ databases">
        <authorList>
            <consortium name="ELIXIR-Norway"/>
        </authorList>
    </citation>
    <scope>NUCLEOTIDE SEQUENCE</scope>
</reference>
<proteinExistence type="predicted"/>